<keyword evidence="2" id="KW-1185">Reference proteome</keyword>
<dbReference type="Proteomes" id="UP001529491">
    <property type="component" value="Chromosome"/>
</dbReference>
<gene>
    <name evidence="1" type="ORF">RGE70_05700</name>
</gene>
<organism evidence="1 2">
    <name type="scientific">Shewanella youngdeokensis</name>
    <dbReference type="NCBI Taxonomy" id="2999068"/>
    <lineage>
        <taxon>Bacteria</taxon>
        <taxon>Pseudomonadati</taxon>
        <taxon>Pseudomonadota</taxon>
        <taxon>Gammaproteobacteria</taxon>
        <taxon>Alteromonadales</taxon>
        <taxon>Shewanellaceae</taxon>
        <taxon>Shewanella</taxon>
    </lineage>
</organism>
<accession>A0ABZ0K163</accession>
<sequence>MAYELAVIDPGLMELGGHHAGFATSLQELLAQGGASAPKRVKIYAHTAIDQRLAQQLMPDECAGKMEVELLFSTNFYQLFEKQNTIADANSYINKLAREYFKALLAYYDEYEYRRTKQKQVNKALFFYPCLSWEHANALSIALSMLDSKQHGQHTVDAQHVVCAMYNPGINHQGSTTNLSQRVKFYHGFRRLARHACVRIFASDKELSTQYQQLLQMPKPLPIHPCYLLDWAQLANTQIASNKVNQVATVLLYSGDAKQNKGINLVPELVDVLANNSPQLQLQLQLQVQYTISWQYPEIAEALVKLSQQAEQYSNFSLYNQFWNQSELIQHLIDAEVVLLPYNAKTYSDKSSGFLWLCAALNKPVILLGESWLSREAKRLGVNLTIVPELNVVPSDCNAAENYINSIAKAILGVVVHKAEKLAEDKSIMPADTSEPEVVTQYRAQIFGAMFDWFKLLSKRPT</sequence>
<protein>
    <submittedName>
        <fullName evidence="1">Uncharacterized protein</fullName>
    </submittedName>
</protein>
<dbReference type="EMBL" id="CP136522">
    <property type="protein sequence ID" value="WOT06293.1"/>
    <property type="molecule type" value="Genomic_DNA"/>
</dbReference>
<dbReference type="RefSeq" id="WP_310470567.1">
    <property type="nucleotide sequence ID" value="NZ_CP136522.1"/>
</dbReference>
<name>A0ABZ0K163_9GAMM</name>
<evidence type="ECO:0000313" key="2">
    <source>
        <dbReference type="Proteomes" id="UP001529491"/>
    </source>
</evidence>
<evidence type="ECO:0000313" key="1">
    <source>
        <dbReference type="EMBL" id="WOT06293.1"/>
    </source>
</evidence>
<reference evidence="1 2" key="1">
    <citation type="submission" date="2023-10" db="EMBL/GenBank/DDBJ databases">
        <title>Complete genome sequence of Shewanella sp. DAU334.</title>
        <authorList>
            <person name="Lee Y.-S."/>
            <person name="Jeong H.-R."/>
            <person name="Hwang E.-J."/>
            <person name="Choi Y.-L."/>
            <person name="Kim G.-D."/>
        </authorList>
    </citation>
    <scope>NUCLEOTIDE SEQUENCE [LARGE SCALE GENOMIC DNA]</scope>
    <source>
        <strain evidence="1 2">DAU334</strain>
    </source>
</reference>
<proteinExistence type="predicted"/>